<dbReference type="Pfam" id="PF12900">
    <property type="entry name" value="Pyridox_ox_2"/>
    <property type="match status" value="1"/>
</dbReference>
<proteinExistence type="predicted"/>
<dbReference type="Proteomes" id="UP001631949">
    <property type="component" value="Unassembled WGS sequence"/>
</dbReference>
<sequence>MRKKDRELTAPADLLAIMQAADRAVLAFNGDPAPYLLPVNPGVEWTGDRFILYLHGATEGTKYRYLVDGAPVSFEMDAHHALVADRDRGYCTMYYASVIGQGIAYELLDAEAKARALQVIIDSYHIDEGFAYNPAALPRTRVFKIEVRAITGKAKGPKV</sequence>
<accession>A0ABW9GWC7</accession>
<evidence type="ECO:0000313" key="1">
    <source>
        <dbReference type="EMBL" id="MFM9412992.1"/>
    </source>
</evidence>
<comment type="caution">
    <text evidence="1">The sequence shown here is derived from an EMBL/GenBank/DDBJ whole genome shotgun (WGS) entry which is preliminary data.</text>
</comment>
<name>A0ABW9GWC7_9FIRM</name>
<keyword evidence="2" id="KW-1185">Reference proteome</keyword>
<gene>
    <name evidence="1" type="ORF">ACKQTC_01190</name>
</gene>
<dbReference type="PANTHER" id="PTHR34071:SF2">
    <property type="entry name" value="FLAVIN-NUCLEOTIDE-BINDING PROTEIN"/>
    <property type="match status" value="1"/>
</dbReference>
<dbReference type="RefSeq" id="WP_408976609.1">
    <property type="nucleotide sequence ID" value="NZ_JBJUVG010000001.1"/>
</dbReference>
<dbReference type="Gene3D" id="2.30.110.10">
    <property type="entry name" value="Electron Transport, Fmn-binding Protein, Chain A"/>
    <property type="match status" value="1"/>
</dbReference>
<reference evidence="1 2" key="1">
    <citation type="journal article" date="2016" name="Int. J. Syst. Evol. Microbiol.">
        <title>Peptococcus simiae sp. nov., isolated from rhesus macaque faeces and emended description of the genus Peptococcus.</title>
        <authorList>
            <person name="Shkoporov A.N."/>
            <person name="Efimov B.A."/>
            <person name="Kondova I."/>
            <person name="Ouwerling B."/>
            <person name="Chaplin A.V."/>
            <person name="Shcherbakova V.A."/>
            <person name="Langermans J.A.M."/>
        </authorList>
    </citation>
    <scope>NUCLEOTIDE SEQUENCE [LARGE SCALE GENOMIC DNA]</scope>
    <source>
        <strain evidence="1 2">M108</strain>
    </source>
</reference>
<protein>
    <submittedName>
        <fullName evidence="1">Pyridoxamine 5'-phosphate oxidase family protein</fullName>
    </submittedName>
</protein>
<dbReference type="InterPro" id="IPR024747">
    <property type="entry name" value="Pyridox_Oxase-rel"/>
</dbReference>
<dbReference type="SUPFAM" id="SSF50475">
    <property type="entry name" value="FMN-binding split barrel"/>
    <property type="match status" value="1"/>
</dbReference>
<dbReference type="EMBL" id="JBJUVG010000001">
    <property type="protein sequence ID" value="MFM9412992.1"/>
    <property type="molecule type" value="Genomic_DNA"/>
</dbReference>
<dbReference type="InterPro" id="IPR012349">
    <property type="entry name" value="Split_barrel_FMN-bd"/>
</dbReference>
<evidence type="ECO:0000313" key="2">
    <source>
        <dbReference type="Proteomes" id="UP001631949"/>
    </source>
</evidence>
<dbReference type="PANTHER" id="PTHR34071">
    <property type="entry name" value="5-NITROIMIDAZOLE ANTIBIOTICS RESISTANCE PROTEIN, NIMA-FAMILY-RELATED PROTEIN-RELATED"/>
    <property type="match status" value="1"/>
</dbReference>
<organism evidence="1 2">
    <name type="scientific">Peptococcus simiae</name>
    <dbReference type="NCBI Taxonomy" id="1643805"/>
    <lineage>
        <taxon>Bacteria</taxon>
        <taxon>Bacillati</taxon>
        <taxon>Bacillota</taxon>
        <taxon>Clostridia</taxon>
        <taxon>Eubacteriales</taxon>
        <taxon>Peptococcaceae</taxon>
        <taxon>Peptococcus</taxon>
    </lineage>
</organism>